<evidence type="ECO:0000256" key="5">
    <source>
        <dbReference type="ARBA" id="ARBA00022755"/>
    </source>
</evidence>
<feature type="binding site" evidence="8">
    <location>
        <position position="135"/>
    </location>
    <ligand>
        <name>substrate</name>
    </ligand>
</feature>
<name>A0A4Y3WTG3_9PSEU</name>
<comment type="similarity">
    <text evidence="8">Belongs to the FGAMS family.</text>
</comment>
<dbReference type="SUPFAM" id="SSF56042">
    <property type="entry name" value="PurM C-terminal domain-like"/>
    <property type="match status" value="2"/>
</dbReference>
<feature type="active site" description="Proton acceptor" evidence="8">
    <location>
        <position position="114"/>
    </location>
</feature>
<dbReference type="InterPro" id="IPR036921">
    <property type="entry name" value="PurM-like_N_sf"/>
</dbReference>
<protein>
    <recommendedName>
        <fullName evidence="8">Phosphoribosylformylglycinamidine synthase subunit PurL</fullName>
        <shortName evidence="8">FGAM synthase</shortName>
        <ecNumber evidence="8">6.3.5.3</ecNumber>
    </recommendedName>
    <alternativeName>
        <fullName evidence="8">Formylglycinamide ribonucleotide amidotransferase subunit II</fullName>
        <shortName evidence="8">FGAR amidotransferase II</shortName>
        <shortName evidence="8">FGAR-AT II</shortName>
    </alternativeName>
    <alternativeName>
        <fullName evidence="8">Glutamine amidotransferase PurL</fullName>
    </alternativeName>
    <alternativeName>
        <fullName evidence="8">Phosphoribosylformylglycinamidine synthase subunit II</fullName>
    </alternativeName>
</protein>
<feature type="binding site" evidence="8">
    <location>
        <position position="561"/>
    </location>
    <ligand>
        <name>substrate</name>
    </ligand>
</feature>
<evidence type="ECO:0000256" key="2">
    <source>
        <dbReference type="ARBA" id="ARBA00022598"/>
    </source>
</evidence>
<comment type="pathway">
    <text evidence="8">Purine metabolism; IMP biosynthesis via de novo pathway; 5-amino-1-(5-phospho-D-ribosyl)imidazole from N(2)-formyl-N(1)-(5-phospho-D-ribosyl)glycinamide: step 1/2.</text>
</comment>
<organism evidence="12 13">
    <name type="scientific">Pseudonocardia hydrocarbonoxydans</name>
    <dbReference type="NCBI Taxonomy" id="76726"/>
    <lineage>
        <taxon>Bacteria</taxon>
        <taxon>Bacillati</taxon>
        <taxon>Actinomycetota</taxon>
        <taxon>Actinomycetes</taxon>
        <taxon>Pseudonocardiales</taxon>
        <taxon>Pseudonocardiaceae</taxon>
        <taxon>Pseudonocardia</taxon>
    </lineage>
</organism>
<feature type="domain" description="PurM-like N-terminal" evidence="9">
    <location>
        <begin position="93"/>
        <end position="208"/>
    </location>
</feature>
<keyword evidence="4 8" id="KW-0547">Nucleotide-binding</keyword>
<feature type="binding site" evidence="8">
    <location>
        <position position="136"/>
    </location>
    <ligand>
        <name>Mg(2+)</name>
        <dbReference type="ChEBI" id="CHEBI:18420"/>
        <label>2</label>
    </ligand>
</feature>
<comment type="caution">
    <text evidence="8">Lacks conserved residue(s) required for the propagation of feature annotation.</text>
</comment>
<comment type="function">
    <text evidence="8">Part of the phosphoribosylformylglycinamidine synthase complex involved in the purines biosynthetic pathway. Catalyzes the ATP-dependent conversion of formylglycinamide ribonucleotide (FGAR) and glutamine to yield formylglycinamidine ribonucleotide (FGAM) and glutamate. The FGAM synthase complex is composed of three subunits. PurQ produces an ammonia molecule by converting glutamine to glutamate. PurL transfers the ammonia molecule to FGAR to form FGAM in an ATP-dependent manner. PurS interacts with PurQ and PurL and is thought to assist in the transfer of the ammonia molecule from PurQ to PurL.</text>
</comment>
<dbReference type="PANTHER" id="PTHR43555">
    <property type="entry name" value="PHOSPHORIBOSYLFORMYLGLYCINAMIDINE SYNTHASE SUBUNIT PURL"/>
    <property type="match status" value="1"/>
</dbReference>
<comment type="subcellular location">
    <subcellularLocation>
        <location evidence="8">Cytoplasm</location>
    </subcellularLocation>
</comment>
<comment type="subunit">
    <text evidence="8">Monomer. Part of the FGAM synthase complex composed of 1 PurL, 1 PurQ and 2 PurS subunits.</text>
</comment>
<feature type="binding site" evidence="8">
    <location>
        <position position="261"/>
    </location>
    <ligand>
        <name>substrate</name>
    </ligand>
</feature>
<feature type="domain" description="PurM-like C-terminal" evidence="10">
    <location>
        <begin position="221"/>
        <end position="376"/>
    </location>
</feature>
<accession>A0A4Y3WTG3</accession>
<dbReference type="SUPFAM" id="SSF55326">
    <property type="entry name" value="PurM N-terminal domain-like"/>
    <property type="match status" value="2"/>
</dbReference>
<dbReference type="Pfam" id="PF00586">
    <property type="entry name" value="AIRS"/>
    <property type="match status" value="2"/>
</dbReference>
<evidence type="ECO:0000313" key="13">
    <source>
        <dbReference type="Proteomes" id="UP000320338"/>
    </source>
</evidence>
<feature type="domain" description="Phosphoribosylformylglycinamidine synthase linker" evidence="11">
    <location>
        <begin position="25"/>
        <end position="67"/>
    </location>
</feature>
<evidence type="ECO:0000256" key="4">
    <source>
        <dbReference type="ARBA" id="ARBA00022741"/>
    </source>
</evidence>
<keyword evidence="1 8" id="KW-0963">Cytoplasm</keyword>
<feature type="active site" evidence="8">
    <location>
        <position position="63"/>
    </location>
</feature>
<keyword evidence="6 8" id="KW-0067">ATP-binding</keyword>
<dbReference type="NCBIfam" id="TIGR01736">
    <property type="entry name" value="FGAM_synth_II"/>
    <property type="match status" value="1"/>
</dbReference>
<dbReference type="InterPro" id="IPR036676">
    <property type="entry name" value="PurM-like_C_sf"/>
</dbReference>
<keyword evidence="2 8" id="KW-0436">Ligase</keyword>
<feature type="binding site" evidence="8">
    <location>
        <position position="558"/>
    </location>
    <ligand>
        <name>ATP</name>
        <dbReference type="ChEBI" id="CHEBI:30616"/>
    </ligand>
</feature>
<dbReference type="CDD" id="cd02204">
    <property type="entry name" value="PurL_repeat2"/>
    <property type="match status" value="1"/>
</dbReference>
<evidence type="ECO:0000313" key="12">
    <source>
        <dbReference type="EMBL" id="GEC22172.1"/>
    </source>
</evidence>
<comment type="caution">
    <text evidence="12">The sequence shown here is derived from an EMBL/GenBank/DDBJ whole genome shotgun (WGS) entry which is preliminary data.</text>
</comment>
<feature type="binding site" evidence="8">
    <location>
        <position position="559"/>
    </location>
    <ligand>
        <name>Mg(2+)</name>
        <dbReference type="ChEBI" id="CHEBI:18420"/>
        <label>1</label>
    </ligand>
</feature>
<gene>
    <name evidence="12" type="primary">purL_1</name>
    <name evidence="8" type="synonym">purL</name>
    <name evidence="12" type="ORF">PHY01_44550</name>
</gene>
<dbReference type="AlphaFoldDB" id="A0A4Y3WTG3"/>
<dbReference type="Gene3D" id="3.30.1330.10">
    <property type="entry name" value="PurM-like, N-terminal domain"/>
    <property type="match status" value="2"/>
</dbReference>
<dbReference type="GO" id="GO:0006189">
    <property type="term" value="P:'de novo' IMP biosynthetic process"/>
    <property type="evidence" value="ECO:0007669"/>
    <property type="project" value="UniProtKB-UniRule"/>
</dbReference>
<dbReference type="InterPro" id="IPR041609">
    <property type="entry name" value="PurL_linker"/>
</dbReference>
<evidence type="ECO:0000256" key="8">
    <source>
        <dbReference type="HAMAP-Rule" id="MF_00420"/>
    </source>
</evidence>
<evidence type="ECO:0000259" key="11">
    <source>
        <dbReference type="Pfam" id="PF18072"/>
    </source>
</evidence>
<feature type="binding site" evidence="8">
    <location>
        <begin position="333"/>
        <end position="335"/>
    </location>
    <ligand>
        <name>substrate</name>
    </ligand>
</feature>
<dbReference type="RefSeq" id="WP_246086065.1">
    <property type="nucleotide sequence ID" value="NZ_BAAARZ010000045.1"/>
</dbReference>
<dbReference type="GO" id="GO:0005524">
    <property type="term" value="F:ATP binding"/>
    <property type="evidence" value="ECO:0007669"/>
    <property type="project" value="UniProtKB-UniRule"/>
</dbReference>
<evidence type="ECO:0000256" key="1">
    <source>
        <dbReference type="ARBA" id="ARBA00022490"/>
    </source>
</evidence>
<feature type="binding site" evidence="8">
    <location>
        <begin position="113"/>
        <end position="116"/>
    </location>
    <ligand>
        <name>substrate</name>
    </ligand>
</feature>
<dbReference type="UniPathway" id="UPA00074">
    <property type="reaction ID" value="UER00128"/>
</dbReference>
<dbReference type="NCBIfam" id="NF002290">
    <property type="entry name" value="PRK01213.1"/>
    <property type="match status" value="1"/>
</dbReference>
<dbReference type="Proteomes" id="UP000320338">
    <property type="component" value="Unassembled WGS sequence"/>
</dbReference>
<feature type="domain" description="PurM-like C-terminal" evidence="10">
    <location>
        <begin position="596"/>
        <end position="729"/>
    </location>
</feature>
<dbReference type="GO" id="GO:0000287">
    <property type="term" value="F:magnesium ion binding"/>
    <property type="evidence" value="ECO:0007669"/>
    <property type="project" value="UniProtKB-UniRule"/>
</dbReference>
<comment type="catalytic activity">
    <reaction evidence="8">
        <text>N(2)-formyl-N(1)-(5-phospho-beta-D-ribosyl)glycinamide + L-glutamine + ATP + H2O = 2-formamido-N(1)-(5-O-phospho-beta-D-ribosyl)acetamidine + L-glutamate + ADP + phosphate + H(+)</text>
        <dbReference type="Rhea" id="RHEA:17129"/>
        <dbReference type="ChEBI" id="CHEBI:15377"/>
        <dbReference type="ChEBI" id="CHEBI:15378"/>
        <dbReference type="ChEBI" id="CHEBI:29985"/>
        <dbReference type="ChEBI" id="CHEBI:30616"/>
        <dbReference type="ChEBI" id="CHEBI:43474"/>
        <dbReference type="ChEBI" id="CHEBI:58359"/>
        <dbReference type="ChEBI" id="CHEBI:147286"/>
        <dbReference type="ChEBI" id="CHEBI:147287"/>
        <dbReference type="ChEBI" id="CHEBI:456216"/>
        <dbReference type="EC" id="6.3.5.3"/>
    </reaction>
</comment>
<sequence>MVASSPAVPAVDTVELAAASPDQPQPYRELGLKDDEYERIRSILGRRPTDAELAMYSVMWSEHCSYKSSKVHLAYFGEKTTPAMRQKMLAGIGENAGVVDIGDGWAVTFKVESHNHPSYVEPFQGAATGVGGIVRDIMAMGARPIAVADPLRFGPADAPDTARVLPGVVAGVGTYGNSLGLPNIGGEVVFDAGYAGNPLVNALCVGAMRTEDLHLAFASGTGNLIVLFGARTGLDGIGGVSVLASETFSDGTGRKKLPAVQVGDPFTEKVLIECCLELYHAGLVVGIQDLGGAGLSCATSELASAGDGGMRIDLDAVPLRASGMTAAEILSSESQERMCAVVRPQDVEAFLAVCAKWDVLANVIGEVVDGGRLVITFRGETVVDVPPRTVAHDGPVYERPVRRGPGQDALVADVPDRLPRPSGRAALRAEILRMAASPNLCSRAWVTDQYDRYVRGNTTSAQPADAGMVRVDEVTGRGIAVATDCNARFVALDPYAGAQLALAEAYRNVATSGAVPLAVSDCLNFGSPEDPHVMWQFQQAVRGIADGCALLGIPVTGGNVSFYNQTGDRAILPTPVVGVLGVIDDVARRVPSGFVRDGDTVVLLGDTRDELGGSEWAHHVHGHLGGRPPAVDLAAEHRLAGLLAASAARGLVTGSHDLSDGGLAQALVEACLVGGRGARVELPHPDAFVALFAESAGRVLVTAAPEQVDDLLAAASTAGVPAHVLGTTGGPALAVGPLEPLPLPALRSAWEGTLPALFDHPVPG</sequence>
<evidence type="ECO:0000256" key="3">
    <source>
        <dbReference type="ARBA" id="ARBA00022723"/>
    </source>
</evidence>
<keyword evidence="7 8" id="KW-0460">Magnesium</keyword>
<feature type="binding site" evidence="8">
    <location>
        <position position="289"/>
    </location>
    <ligand>
        <name>Mg(2+)</name>
        <dbReference type="ChEBI" id="CHEBI:18420"/>
        <label>2</label>
    </ligand>
</feature>
<proteinExistence type="inferred from homology"/>
<dbReference type="PIRSF" id="PIRSF001587">
    <property type="entry name" value="FGAM_synthase_II"/>
    <property type="match status" value="1"/>
</dbReference>
<feature type="binding site" evidence="8">
    <location>
        <position position="521"/>
    </location>
    <ligand>
        <name>ATP</name>
        <dbReference type="ChEBI" id="CHEBI:30616"/>
    </ligand>
</feature>
<dbReference type="HAMAP" id="MF_00420">
    <property type="entry name" value="PurL_2"/>
    <property type="match status" value="1"/>
</dbReference>
<dbReference type="CDD" id="cd02203">
    <property type="entry name" value="PurL_repeat1"/>
    <property type="match status" value="1"/>
</dbReference>
<keyword evidence="13" id="KW-1185">Reference proteome</keyword>
<dbReference type="InterPro" id="IPR010918">
    <property type="entry name" value="PurM-like_C_dom"/>
</dbReference>
<dbReference type="Pfam" id="PF18072">
    <property type="entry name" value="FGAR-AT_linker"/>
    <property type="match status" value="1"/>
</dbReference>
<dbReference type="Gene3D" id="3.90.650.10">
    <property type="entry name" value="PurM-like C-terminal domain"/>
    <property type="match status" value="2"/>
</dbReference>
<dbReference type="Pfam" id="PF02769">
    <property type="entry name" value="AIRS_C"/>
    <property type="match status" value="2"/>
</dbReference>
<feature type="binding site" evidence="8">
    <location>
        <position position="112"/>
    </location>
    <ligand>
        <name>Mg(2+)</name>
        <dbReference type="ChEBI" id="CHEBI:18420"/>
        <label>1</label>
    </ligand>
</feature>
<keyword evidence="3 8" id="KW-0479">Metal-binding</keyword>
<evidence type="ECO:0000256" key="6">
    <source>
        <dbReference type="ARBA" id="ARBA00022840"/>
    </source>
</evidence>
<feature type="domain" description="PurM-like N-terminal" evidence="9">
    <location>
        <begin position="465"/>
        <end position="583"/>
    </location>
</feature>
<dbReference type="PANTHER" id="PTHR43555:SF1">
    <property type="entry name" value="PHOSPHORIBOSYLFORMYLGLYCINAMIDINE SYNTHASE SUBUNIT PURL"/>
    <property type="match status" value="1"/>
</dbReference>
<dbReference type="EMBL" id="BJNG01000040">
    <property type="protein sequence ID" value="GEC22172.1"/>
    <property type="molecule type" value="Genomic_DNA"/>
</dbReference>
<dbReference type="FunFam" id="3.30.1330.10:FF:000004">
    <property type="entry name" value="Phosphoribosylformylglycinamidine synthase subunit PurL"/>
    <property type="match status" value="1"/>
</dbReference>
<keyword evidence="5 8" id="KW-0658">Purine biosynthesis</keyword>
<dbReference type="InterPro" id="IPR010074">
    <property type="entry name" value="PRibForGlyAmidine_synth_PurL"/>
</dbReference>
<dbReference type="GO" id="GO:0004642">
    <property type="term" value="F:phosphoribosylformylglycinamidine synthase activity"/>
    <property type="evidence" value="ECO:0007669"/>
    <property type="project" value="UniProtKB-UniRule"/>
</dbReference>
<evidence type="ECO:0000259" key="10">
    <source>
        <dbReference type="Pfam" id="PF02769"/>
    </source>
</evidence>
<evidence type="ECO:0000256" key="7">
    <source>
        <dbReference type="ARBA" id="ARBA00022842"/>
    </source>
</evidence>
<feature type="binding site" evidence="8">
    <location>
        <position position="66"/>
    </location>
    <ligand>
        <name>ATP</name>
        <dbReference type="ChEBI" id="CHEBI:30616"/>
    </ligand>
</feature>
<dbReference type="InterPro" id="IPR016188">
    <property type="entry name" value="PurM-like_N"/>
</dbReference>
<dbReference type="GO" id="GO:0005737">
    <property type="term" value="C:cytoplasm"/>
    <property type="evidence" value="ECO:0007669"/>
    <property type="project" value="UniProtKB-SubCell"/>
</dbReference>
<evidence type="ECO:0000259" key="9">
    <source>
        <dbReference type="Pfam" id="PF00586"/>
    </source>
</evidence>
<reference evidence="12 13" key="1">
    <citation type="submission" date="2019-06" db="EMBL/GenBank/DDBJ databases">
        <title>Whole genome shotgun sequence of Pseudonocardia hydrocarbonoxydans NBRC 14498.</title>
        <authorList>
            <person name="Hosoyama A."/>
            <person name="Uohara A."/>
            <person name="Ohji S."/>
            <person name="Ichikawa N."/>
        </authorList>
    </citation>
    <scope>NUCLEOTIDE SEQUENCE [LARGE SCALE GENOMIC DNA]</scope>
    <source>
        <strain evidence="12 13">NBRC 14498</strain>
    </source>
</reference>
<feature type="binding site" evidence="8">
    <location>
        <position position="110"/>
    </location>
    <ligand>
        <name>ATP</name>
        <dbReference type="ChEBI" id="CHEBI:30616"/>
    </ligand>
</feature>
<dbReference type="EC" id="6.3.5.3" evidence="8"/>